<dbReference type="InterPro" id="IPR051918">
    <property type="entry name" value="STPP_CPPED1"/>
</dbReference>
<accession>D2R4B2</accession>
<dbReference type="PANTHER" id="PTHR43143">
    <property type="entry name" value="METALLOPHOSPHOESTERASE, CALCINEURIN SUPERFAMILY"/>
    <property type="match status" value="1"/>
</dbReference>
<dbReference type="KEGG" id="psl:Psta_0573"/>
<dbReference type="Gene3D" id="3.60.21.10">
    <property type="match status" value="1"/>
</dbReference>
<name>D2R4B2_PIRSD</name>
<dbReference type="SUPFAM" id="SSF56300">
    <property type="entry name" value="Metallo-dependent phosphatases"/>
    <property type="match status" value="1"/>
</dbReference>
<dbReference type="InterPro" id="IPR029052">
    <property type="entry name" value="Metallo-depent_PP-like"/>
</dbReference>
<protein>
    <submittedName>
        <fullName evidence="2">Metallophosphoesterase</fullName>
    </submittedName>
</protein>
<organism evidence="2 3">
    <name type="scientific">Pirellula staleyi (strain ATCC 27377 / DSM 6068 / ICPB 4128)</name>
    <name type="common">Pirella staleyi</name>
    <dbReference type="NCBI Taxonomy" id="530564"/>
    <lineage>
        <taxon>Bacteria</taxon>
        <taxon>Pseudomonadati</taxon>
        <taxon>Planctomycetota</taxon>
        <taxon>Planctomycetia</taxon>
        <taxon>Pirellulales</taxon>
        <taxon>Pirellulaceae</taxon>
        <taxon>Pirellula</taxon>
    </lineage>
</organism>
<dbReference type="PANTHER" id="PTHR43143:SF5">
    <property type="entry name" value="SECRETED PROTEIN"/>
    <property type="match status" value="1"/>
</dbReference>
<evidence type="ECO:0000313" key="3">
    <source>
        <dbReference type="Proteomes" id="UP000001887"/>
    </source>
</evidence>
<dbReference type="EMBL" id="CP001848">
    <property type="protein sequence ID" value="ADB15260.1"/>
    <property type="molecule type" value="Genomic_DNA"/>
</dbReference>
<dbReference type="AlphaFoldDB" id="D2R4B2"/>
<dbReference type="InterPro" id="IPR004843">
    <property type="entry name" value="Calcineurin-like_PHP"/>
</dbReference>
<feature type="domain" description="Calcineurin-like phosphoesterase" evidence="1">
    <location>
        <begin position="104"/>
        <end position="277"/>
    </location>
</feature>
<dbReference type="eggNOG" id="COG1409">
    <property type="taxonomic scope" value="Bacteria"/>
</dbReference>
<sequence>MLSRHCHWIDFRGCCLARCTHDIVRVAAQPSLRSLLAYKSNLAMSELNRRTMLEQSAAWMLAAGVGSAALSTSEASAQEPKPGPYADAKLVPGDLPPVAKDSFTIAVLPDTQNYSEKFPANFHAQTEWLVKHKADRNIVAVLHLGDVTNRNTVAEWEVAKSAMEKLDGHLPYFMALGNHDYSEGGGCKDRTTRYNDYFKLEKISQTPNFGGVYDKEPERLENIYHTLDAGGRKFLVIALEFGPRKDVVRWAAEVAAKHADREVILITHAYMYYDETRYDWKKFGAKQTWNPHSYPVAKATADDVSDGEELWSGLVAKSENFICTLNGHVLGDGLGRTITATPAGREVPQMLVNFQMKPNGGDGWLRLLEFQSDGKTVEVRDYSPTRGEQNESPQNRFTLTLAAPKVS</sequence>
<gene>
    <name evidence="2" type="ordered locus">Psta_0573</name>
</gene>
<dbReference type="GO" id="GO:0016787">
    <property type="term" value="F:hydrolase activity"/>
    <property type="evidence" value="ECO:0007669"/>
    <property type="project" value="InterPro"/>
</dbReference>
<dbReference type="Proteomes" id="UP000001887">
    <property type="component" value="Chromosome"/>
</dbReference>
<evidence type="ECO:0000313" key="2">
    <source>
        <dbReference type="EMBL" id="ADB15260.1"/>
    </source>
</evidence>
<dbReference type="STRING" id="530564.Psta_0573"/>
<proteinExistence type="predicted"/>
<dbReference type="Pfam" id="PF00149">
    <property type="entry name" value="Metallophos"/>
    <property type="match status" value="1"/>
</dbReference>
<evidence type="ECO:0000259" key="1">
    <source>
        <dbReference type="Pfam" id="PF00149"/>
    </source>
</evidence>
<dbReference type="HOGENOM" id="CLU_067033_0_0_0"/>
<reference evidence="2 3" key="1">
    <citation type="journal article" date="2009" name="Stand. Genomic Sci.">
        <title>Complete genome sequence of Pirellula staleyi type strain (ATCC 27377).</title>
        <authorList>
            <person name="Clum A."/>
            <person name="Tindall B.J."/>
            <person name="Sikorski J."/>
            <person name="Ivanova N."/>
            <person name="Mavrommatis K."/>
            <person name="Lucas S."/>
            <person name="Glavina del Rio T."/>
            <person name="Nolan M."/>
            <person name="Chen F."/>
            <person name="Tice H."/>
            <person name="Pitluck S."/>
            <person name="Cheng J.F."/>
            <person name="Chertkov O."/>
            <person name="Brettin T."/>
            <person name="Han C."/>
            <person name="Detter J.C."/>
            <person name="Kuske C."/>
            <person name="Bruce D."/>
            <person name="Goodwin L."/>
            <person name="Ovchinikova G."/>
            <person name="Pati A."/>
            <person name="Mikhailova N."/>
            <person name="Chen A."/>
            <person name="Palaniappan K."/>
            <person name="Land M."/>
            <person name="Hauser L."/>
            <person name="Chang Y.J."/>
            <person name="Jeffries C.D."/>
            <person name="Chain P."/>
            <person name="Rohde M."/>
            <person name="Goker M."/>
            <person name="Bristow J."/>
            <person name="Eisen J.A."/>
            <person name="Markowitz V."/>
            <person name="Hugenholtz P."/>
            <person name="Kyrpides N.C."/>
            <person name="Klenk H.P."/>
            <person name="Lapidus A."/>
        </authorList>
    </citation>
    <scope>NUCLEOTIDE SEQUENCE [LARGE SCALE GENOMIC DNA]</scope>
    <source>
        <strain evidence="3">ATCC 27377 / DSM 6068 / ICPB 4128</strain>
    </source>
</reference>
<keyword evidence="3" id="KW-1185">Reference proteome</keyword>